<dbReference type="PANTHER" id="PTHR30231">
    <property type="entry name" value="DNA POLYMERASE III SUBUNIT EPSILON"/>
    <property type="match status" value="1"/>
</dbReference>
<dbReference type="InterPro" id="IPR036397">
    <property type="entry name" value="RNaseH_sf"/>
</dbReference>
<dbReference type="InterPro" id="IPR013520">
    <property type="entry name" value="Ribonucl_H"/>
</dbReference>
<sequence>MEFWKKLFGKDHNPNLISHDTPLENIKFVCLDTETSSLDHTQAELLSIGLVTIQNLEIKVESGKELFIKHQDIQLSESIEVHGITLEKCKNGISLNEALSKTEKYIEKSVLVAHNGAFDLAMLNRFNPKMTKSHRLVDTARLAIRLNTSPMDRHNYEKKDYFLDTLLTKYDIQPLERHTALGDAYSTALLFLKLVKIQQLRGATQLRHIM</sequence>
<dbReference type="EMBL" id="CP070608">
    <property type="protein sequence ID" value="QSE98469.1"/>
    <property type="molecule type" value="Genomic_DNA"/>
</dbReference>
<dbReference type="SMART" id="SM00479">
    <property type="entry name" value="EXOIII"/>
    <property type="match status" value="1"/>
</dbReference>
<gene>
    <name evidence="5" type="ORF">JR347_05160</name>
</gene>
<name>A0A975A1I1_9BACT</name>
<dbReference type="PANTHER" id="PTHR30231:SF4">
    <property type="entry name" value="PROTEIN NEN2"/>
    <property type="match status" value="1"/>
</dbReference>
<dbReference type="AlphaFoldDB" id="A0A975A1I1"/>
<dbReference type="KEGG" id="fuv:JR347_05160"/>
<feature type="domain" description="Exonuclease" evidence="4">
    <location>
        <begin position="27"/>
        <end position="200"/>
    </location>
</feature>
<dbReference type="Proteomes" id="UP000662783">
    <property type="component" value="Chromosome"/>
</dbReference>
<dbReference type="CDD" id="cd06127">
    <property type="entry name" value="DEDDh"/>
    <property type="match status" value="1"/>
</dbReference>
<accession>A0A975A1I1</accession>
<dbReference type="GO" id="GO:0005829">
    <property type="term" value="C:cytosol"/>
    <property type="evidence" value="ECO:0007669"/>
    <property type="project" value="TreeGrafter"/>
</dbReference>
<dbReference type="RefSeq" id="WP_205722983.1">
    <property type="nucleotide sequence ID" value="NZ_CP070608.1"/>
</dbReference>
<keyword evidence="3 5" id="KW-0269">Exonuclease</keyword>
<reference evidence="5" key="1">
    <citation type="submission" date="2021-02" db="EMBL/GenBank/DDBJ databases">
        <title>Fulvivirga sp. S481 isolated from sea water.</title>
        <authorList>
            <person name="Bae S.S."/>
            <person name="Baek K."/>
        </authorList>
    </citation>
    <scope>NUCLEOTIDE SEQUENCE</scope>
    <source>
        <strain evidence="5">S481</strain>
    </source>
</reference>
<dbReference type="GO" id="GO:0008408">
    <property type="term" value="F:3'-5' exonuclease activity"/>
    <property type="evidence" value="ECO:0007669"/>
    <property type="project" value="TreeGrafter"/>
</dbReference>
<evidence type="ECO:0000256" key="1">
    <source>
        <dbReference type="ARBA" id="ARBA00022722"/>
    </source>
</evidence>
<dbReference type="Pfam" id="PF00929">
    <property type="entry name" value="RNase_T"/>
    <property type="match status" value="1"/>
</dbReference>
<evidence type="ECO:0000313" key="6">
    <source>
        <dbReference type="Proteomes" id="UP000662783"/>
    </source>
</evidence>
<keyword evidence="2" id="KW-0378">Hydrolase</keyword>
<protein>
    <submittedName>
        <fullName evidence="5">3'-5' exonuclease</fullName>
    </submittedName>
</protein>
<proteinExistence type="predicted"/>
<organism evidence="5 6">
    <name type="scientific">Fulvivirga lutea</name>
    <dbReference type="NCBI Taxonomy" id="2810512"/>
    <lineage>
        <taxon>Bacteria</taxon>
        <taxon>Pseudomonadati</taxon>
        <taxon>Bacteroidota</taxon>
        <taxon>Cytophagia</taxon>
        <taxon>Cytophagales</taxon>
        <taxon>Fulvivirgaceae</taxon>
        <taxon>Fulvivirga</taxon>
    </lineage>
</organism>
<evidence type="ECO:0000256" key="3">
    <source>
        <dbReference type="ARBA" id="ARBA00022839"/>
    </source>
</evidence>
<dbReference type="GO" id="GO:0006259">
    <property type="term" value="P:DNA metabolic process"/>
    <property type="evidence" value="ECO:0007669"/>
    <property type="project" value="UniProtKB-ARBA"/>
</dbReference>
<dbReference type="InterPro" id="IPR012337">
    <property type="entry name" value="RNaseH-like_sf"/>
</dbReference>
<evidence type="ECO:0000256" key="2">
    <source>
        <dbReference type="ARBA" id="ARBA00022801"/>
    </source>
</evidence>
<dbReference type="Gene3D" id="3.30.420.10">
    <property type="entry name" value="Ribonuclease H-like superfamily/Ribonuclease H"/>
    <property type="match status" value="1"/>
</dbReference>
<dbReference type="GO" id="GO:0003676">
    <property type="term" value="F:nucleic acid binding"/>
    <property type="evidence" value="ECO:0007669"/>
    <property type="project" value="InterPro"/>
</dbReference>
<evidence type="ECO:0000259" key="4">
    <source>
        <dbReference type="SMART" id="SM00479"/>
    </source>
</evidence>
<keyword evidence="6" id="KW-1185">Reference proteome</keyword>
<dbReference type="SUPFAM" id="SSF53098">
    <property type="entry name" value="Ribonuclease H-like"/>
    <property type="match status" value="1"/>
</dbReference>
<evidence type="ECO:0000313" key="5">
    <source>
        <dbReference type="EMBL" id="QSE98469.1"/>
    </source>
</evidence>
<keyword evidence="1" id="KW-0540">Nuclease</keyword>